<dbReference type="SUPFAM" id="SSF53254">
    <property type="entry name" value="Phosphoglycerate mutase-like"/>
    <property type="match status" value="1"/>
</dbReference>
<dbReference type="InterPro" id="IPR005952">
    <property type="entry name" value="Phosphogly_mut1"/>
</dbReference>
<evidence type="ECO:0000256" key="1">
    <source>
        <dbReference type="ARBA" id="ARBA00006717"/>
    </source>
</evidence>
<dbReference type="Gene3D" id="3.40.50.1240">
    <property type="entry name" value="Phosphoglycerate mutase-like"/>
    <property type="match status" value="1"/>
</dbReference>
<evidence type="ECO:0000256" key="3">
    <source>
        <dbReference type="ARBA" id="ARBA00023152"/>
    </source>
</evidence>
<evidence type="ECO:0000313" key="7">
    <source>
        <dbReference type="Proteomes" id="UP001239994"/>
    </source>
</evidence>
<evidence type="ECO:0000256" key="2">
    <source>
        <dbReference type="ARBA" id="ARBA00012028"/>
    </source>
</evidence>
<comment type="similarity">
    <text evidence="1">Belongs to the phosphoglycerate mutase family. BPG-dependent PGAM subfamily.</text>
</comment>
<dbReference type="EMBL" id="JAROKS010000020">
    <property type="protein sequence ID" value="KAK1791647.1"/>
    <property type="molecule type" value="Genomic_DNA"/>
</dbReference>
<proteinExistence type="inferred from homology"/>
<dbReference type="InterPro" id="IPR013078">
    <property type="entry name" value="His_Pase_superF_clade-1"/>
</dbReference>
<gene>
    <name evidence="6" type="ORF">P4O66_013647</name>
</gene>
<dbReference type="PANTHER" id="PTHR11931">
    <property type="entry name" value="PHOSPHOGLYCERATE MUTASE"/>
    <property type="match status" value="1"/>
</dbReference>
<dbReference type="Proteomes" id="UP001239994">
    <property type="component" value="Unassembled WGS sequence"/>
</dbReference>
<reference evidence="6" key="1">
    <citation type="submission" date="2023-03" db="EMBL/GenBank/DDBJ databases">
        <title>Electrophorus voltai genome.</title>
        <authorList>
            <person name="Bian C."/>
        </authorList>
    </citation>
    <scope>NUCLEOTIDE SEQUENCE</scope>
    <source>
        <strain evidence="6">CB-2022</strain>
        <tissue evidence="6">Muscle</tissue>
    </source>
</reference>
<feature type="binding site" evidence="5">
    <location>
        <position position="25"/>
    </location>
    <ligand>
        <name>substrate</name>
    </ligand>
</feature>
<dbReference type="GO" id="GO:0004619">
    <property type="term" value="F:phosphoglycerate mutase activity"/>
    <property type="evidence" value="ECO:0007669"/>
    <property type="project" value="UniProtKB-EC"/>
</dbReference>
<accession>A0AAD8Z363</accession>
<keyword evidence="3" id="KW-0324">Glycolysis</keyword>
<dbReference type="GO" id="GO:0006096">
    <property type="term" value="P:glycolytic process"/>
    <property type="evidence" value="ECO:0007669"/>
    <property type="project" value="UniProtKB-KW"/>
</dbReference>
<evidence type="ECO:0000256" key="4">
    <source>
        <dbReference type="ARBA" id="ARBA00023235"/>
    </source>
</evidence>
<protein>
    <recommendedName>
        <fullName evidence="2">phosphoglycerate mutase (2,3-diphosphoglycerate-dependent)</fullName>
        <ecNumber evidence="2">5.4.2.11</ecNumber>
    </recommendedName>
</protein>
<keyword evidence="4" id="KW-0413">Isomerase</keyword>
<organism evidence="6 7">
    <name type="scientific">Electrophorus voltai</name>
    <dbReference type="NCBI Taxonomy" id="2609070"/>
    <lineage>
        <taxon>Eukaryota</taxon>
        <taxon>Metazoa</taxon>
        <taxon>Chordata</taxon>
        <taxon>Craniata</taxon>
        <taxon>Vertebrata</taxon>
        <taxon>Euteleostomi</taxon>
        <taxon>Actinopterygii</taxon>
        <taxon>Neopterygii</taxon>
        <taxon>Teleostei</taxon>
        <taxon>Ostariophysi</taxon>
        <taxon>Gymnotiformes</taxon>
        <taxon>Gymnotoidei</taxon>
        <taxon>Gymnotidae</taxon>
        <taxon>Electrophorus</taxon>
    </lineage>
</organism>
<evidence type="ECO:0000313" key="6">
    <source>
        <dbReference type="EMBL" id="KAK1791647.1"/>
    </source>
</evidence>
<name>A0AAD8Z363_9TELE</name>
<dbReference type="InterPro" id="IPR029033">
    <property type="entry name" value="His_PPase_superfam"/>
</dbReference>
<comment type="caution">
    <text evidence="6">The sequence shown here is derived from an EMBL/GenBank/DDBJ whole genome shotgun (WGS) entry which is preliminary data.</text>
</comment>
<dbReference type="AlphaFoldDB" id="A0AAD8Z363"/>
<evidence type="ECO:0000256" key="5">
    <source>
        <dbReference type="PIRSR" id="PIRSR613078-2"/>
    </source>
</evidence>
<feature type="binding site" evidence="5">
    <location>
        <begin position="14"/>
        <end position="17"/>
    </location>
    <ligand>
        <name>substrate</name>
    </ligand>
</feature>
<dbReference type="Pfam" id="PF00300">
    <property type="entry name" value="His_Phos_1"/>
    <property type="match status" value="1"/>
</dbReference>
<sequence>MFLPLQMPDLSLNERHYGSLTGLNKAETAAKHGEALVKIWRHSYDIPPPPMTFIMSLARYVRRSNYGAEPPYRNPYSI</sequence>
<keyword evidence="7" id="KW-1185">Reference proteome</keyword>
<dbReference type="EC" id="5.4.2.11" evidence="2"/>